<dbReference type="Proteomes" id="UP000439113">
    <property type="component" value="Unassembled WGS sequence"/>
</dbReference>
<name>A0A6N8DU10_RHOAC</name>
<evidence type="ECO:0000256" key="1">
    <source>
        <dbReference type="SAM" id="SignalP"/>
    </source>
</evidence>
<organism evidence="2 3">
    <name type="scientific">Rhodoblastus acidophilus</name>
    <name type="common">Rhodopseudomonas acidophila</name>
    <dbReference type="NCBI Taxonomy" id="1074"/>
    <lineage>
        <taxon>Bacteria</taxon>
        <taxon>Pseudomonadati</taxon>
        <taxon>Pseudomonadota</taxon>
        <taxon>Alphaproteobacteria</taxon>
        <taxon>Hyphomicrobiales</taxon>
        <taxon>Rhodoblastaceae</taxon>
        <taxon>Rhodoblastus</taxon>
    </lineage>
</organism>
<dbReference type="RefSeq" id="WP_155447317.1">
    <property type="nucleotide sequence ID" value="NZ_JAOQNR010000018.1"/>
</dbReference>
<proteinExistence type="predicted"/>
<dbReference type="AlphaFoldDB" id="A0A6N8DU10"/>
<evidence type="ECO:0000313" key="3">
    <source>
        <dbReference type="Proteomes" id="UP000439113"/>
    </source>
</evidence>
<feature type="chain" id="PRO_5027105874" evidence="1">
    <location>
        <begin position="23"/>
        <end position="123"/>
    </location>
</feature>
<accession>A0A6N8DU10</accession>
<keyword evidence="1" id="KW-0732">Signal</keyword>
<evidence type="ECO:0000313" key="2">
    <source>
        <dbReference type="EMBL" id="MTV32631.1"/>
    </source>
</evidence>
<gene>
    <name evidence="2" type="ORF">GJ654_16720</name>
</gene>
<comment type="caution">
    <text evidence="2">The sequence shown here is derived from an EMBL/GenBank/DDBJ whole genome shotgun (WGS) entry which is preliminary data.</text>
</comment>
<feature type="signal peptide" evidence="1">
    <location>
        <begin position="1"/>
        <end position="22"/>
    </location>
</feature>
<dbReference type="EMBL" id="WNKS01000019">
    <property type="protein sequence ID" value="MTV32631.1"/>
    <property type="molecule type" value="Genomic_DNA"/>
</dbReference>
<reference evidence="2 3" key="1">
    <citation type="submission" date="2019-11" db="EMBL/GenBank/DDBJ databases">
        <title>Whole-genome sequence of a Rhodoblastus acidophilus DSM 142.</title>
        <authorList>
            <person name="Kyndt J.A."/>
            <person name="Meyer T.E."/>
        </authorList>
    </citation>
    <scope>NUCLEOTIDE SEQUENCE [LARGE SCALE GENOMIC DNA]</scope>
    <source>
        <strain evidence="2 3">DSM 142</strain>
    </source>
</reference>
<sequence>MFAKFLILTILGMLALVATAQARCGKCDTRLVYHVVVVKKCTPARAMRVRKLPRHRLRVRAIAPHVTARAISAQFAYCPTGYDDLGYACGYPIYVPRPFPYDSSYGLGFPFDNSIVPGFGFRP</sequence>
<protein>
    <submittedName>
        <fullName evidence="2">Uncharacterized protein</fullName>
    </submittedName>
</protein>